<keyword evidence="2" id="KW-1185">Reference proteome</keyword>
<gene>
    <name evidence="1" type="ORF">SPELUC_LOCUS15805</name>
</gene>
<protein>
    <submittedName>
        <fullName evidence="1">14259_t:CDS:1</fullName>
    </submittedName>
</protein>
<name>A0ACA9R054_9GLOM</name>
<feature type="non-terminal residue" evidence="1">
    <location>
        <position position="1"/>
    </location>
</feature>
<dbReference type="EMBL" id="CAJVPW010054329">
    <property type="protein sequence ID" value="CAG8771459.1"/>
    <property type="molecule type" value="Genomic_DNA"/>
</dbReference>
<reference evidence="1" key="1">
    <citation type="submission" date="2021-06" db="EMBL/GenBank/DDBJ databases">
        <authorList>
            <person name="Kallberg Y."/>
            <person name="Tangrot J."/>
            <person name="Rosling A."/>
        </authorList>
    </citation>
    <scope>NUCLEOTIDE SEQUENCE</scope>
    <source>
        <strain evidence="1">28 12/20/2015</strain>
    </source>
</reference>
<comment type="caution">
    <text evidence="1">The sequence shown here is derived from an EMBL/GenBank/DDBJ whole genome shotgun (WGS) entry which is preliminary data.</text>
</comment>
<dbReference type="Proteomes" id="UP000789366">
    <property type="component" value="Unassembled WGS sequence"/>
</dbReference>
<evidence type="ECO:0000313" key="1">
    <source>
        <dbReference type="EMBL" id="CAG8771459.1"/>
    </source>
</evidence>
<evidence type="ECO:0000313" key="2">
    <source>
        <dbReference type="Proteomes" id="UP000789366"/>
    </source>
</evidence>
<sequence length="65" mass="7134">RCPNALIVVDNTMMSPYLQRPLEFGADIVIHSGTKYLSGHHDLMAGVIGVKDEVVAEVKKDRGIK</sequence>
<accession>A0ACA9R054</accession>
<proteinExistence type="predicted"/>
<organism evidence="1 2">
    <name type="scientific">Cetraspora pellucida</name>
    <dbReference type="NCBI Taxonomy" id="1433469"/>
    <lineage>
        <taxon>Eukaryota</taxon>
        <taxon>Fungi</taxon>
        <taxon>Fungi incertae sedis</taxon>
        <taxon>Mucoromycota</taxon>
        <taxon>Glomeromycotina</taxon>
        <taxon>Glomeromycetes</taxon>
        <taxon>Diversisporales</taxon>
        <taxon>Gigasporaceae</taxon>
        <taxon>Cetraspora</taxon>
    </lineage>
</organism>